<dbReference type="PANTHER" id="PTHR31214:SF2">
    <property type="entry name" value="PROTEIN FAM221A"/>
    <property type="match status" value="1"/>
</dbReference>
<evidence type="ECO:0000313" key="4">
    <source>
        <dbReference type="EMBL" id="KAK7500473.1"/>
    </source>
</evidence>
<evidence type="ECO:0000256" key="1">
    <source>
        <dbReference type="ARBA" id="ARBA00011026"/>
    </source>
</evidence>
<evidence type="ECO:0000256" key="2">
    <source>
        <dbReference type="ARBA" id="ARBA00039630"/>
    </source>
</evidence>
<gene>
    <name evidence="4" type="ORF">BaRGS_00008380</name>
</gene>
<sequence length="325" mass="36106">MADDANARQYHLKLDGSKAAAIDAYVEYHRIVGDDDGGQTFTPEEYEEYKKKVLPIRLKNRLYTSYSSPSGMDCKLIGPETPCFCKHRYKEHKTDFEVIPPERPVHLPCRAKGCRCAAFHFVPMNGGQPIRCTCKHFTDDHSEVKPYSSFTCACGAGHDQHIMIIETAEEREARGHPVGQAVPYAAMGGITGFSSLAEGYQRLDPSGRGAPSEEWLNQPITSSDNPFLRANVQSIKAHQIAKKQAGHLTGPDDEVFDDMAERVSAMRRPGESDMDYFERRYQERLKAEKAASKAGPAGMSGTFRTGQRKSIEPAAKSSSKRPSKN</sequence>
<evidence type="ECO:0000256" key="3">
    <source>
        <dbReference type="SAM" id="MobiDB-lite"/>
    </source>
</evidence>
<dbReference type="InterPro" id="IPR026755">
    <property type="entry name" value="Fam221a/b"/>
</dbReference>
<dbReference type="Proteomes" id="UP001519460">
    <property type="component" value="Unassembled WGS sequence"/>
</dbReference>
<name>A0ABD0LMQ2_9CAEN</name>
<feature type="region of interest" description="Disordered" evidence="3">
    <location>
        <begin position="286"/>
        <end position="325"/>
    </location>
</feature>
<dbReference type="AlphaFoldDB" id="A0ABD0LMQ2"/>
<keyword evidence="5" id="KW-1185">Reference proteome</keyword>
<comment type="similarity">
    <text evidence="1">Belongs to the FAM221 family.</text>
</comment>
<protein>
    <recommendedName>
        <fullName evidence="2">Protein FAM221A</fullName>
    </recommendedName>
</protein>
<dbReference type="PANTHER" id="PTHR31214">
    <property type="entry name" value="PROTEIN FAM221A-RELATED"/>
    <property type="match status" value="1"/>
</dbReference>
<evidence type="ECO:0000313" key="5">
    <source>
        <dbReference type="Proteomes" id="UP001519460"/>
    </source>
</evidence>
<accession>A0ABD0LMQ2</accession>
<dbReference type="Pfam" id="PF14753">
    <property type="entry name" value="FAM221"/>
    <property type="match status" value="1"/>
</dbReference>
<proteinExistence type="inferred from homology"/>
<dbReference type="EMBL" id="JACVVK020000037">
    <property type="protein sequence ID" value="KAK7500473.1"/>
    <property type="molecule type" value="Genomic_DNA"/>
</dbReference>
<organism evidence="4 5">
    <name type="scientific">Batillaria attramentaria</name>
    <dbReference type="NCBI Taxonomy" id="370345"/>
    <lineage>
        <taxon>Eukaryota</taxon>
        <taxon>Metazoa</taxon>
        <taxon>Spiralia</taxon>
        <taxon>Lophotrochozoa</taxon>
        <taxon>Mollusca</taxon>
        <taxon>Gastropoda</taxon>
        <taxon>Caenogastropoda</taxon>
        <taxon>Sorbeoconcha</taxon>
        <taxon>Cerithioidea</taxon>
        <taxon>Batillariidae</taxon>
        <taxon>Batillaria</taxon>
    </lineage>
</organism>
<reference evidence="4 5" key="1">
    <citation type="journal article" date="2023" name="Sci. Data">
        <title>Genome assembly of the Korean intertidal mud-creeper Batillaria attramentaria.</title>
        <authorList>
            <person name="Patra A.K."/>
            <person name="Ho P.T."/>
            <person name="Jun S."/>
            <person name="Lee S.J."/>
            <person name="Kim Y."/>
            <person name="Won Y.J."/>
        </authorList>
    </citation>
    <scope>NUCLEOTIDE SEQUENCE [LARGE SCALE GENOMIC DNA]</scope>
    <source>
        <strain evidence="4">Wonlab-2016</strain>
    </source>
</reference>
<comment type="caution">
    <text evidence="4">The sequence shown here is derived from an EMBL/GenBank/DDBJ whole genome shotgun (WGS) entry which is preliminary data.</text>
</comment>